<gene>
    <name evidence="2" type="ORF">CPB83DRAFT_894423</name>
</gene>
<sequence>MNPTAPLLFLPHDAAHVLVLTQYIKAGSFSILLWDILNSVSADFRVVFRRKFNFLRWFSSWQVVVMNSLLYTVGEVENCYLQFMIGNGFFTLNRACTTLLFYARVTAVYARHRHTKLGFRILWLLTTAASSISLFDGTAYHLGPTRHCLVRFTRRYLLVIITAGEAVYDTIICMAITYQMHRDNLDEESSRSRRWGWHLNRDRAQARIGRFSQIFVLDSQLYFLITVFVKLPEIALIIVFASGEPSVSVAQVALSWPDFIITNIVAAKIYRNMKLGRQGLLPGPVATTLPGLTNLDHLNSTQNTFSHSHEEVPG</sequence>
<organism evidence="2 3">
    <name type="scientific">Crepidotus variabilis</name>
    <dbReference type="NCBI Taxonomy" id="179855"/>
    <lineage>
        <taxon>Eukaryota</taxon>
        <taxon>Fungi</taxon>
        <taxon>Dikarya</taxon>
        <taxon>Basidiomycota</taxon>
        <taxon>Agaricomycotina</taxon>
        <taxon>Agaricomycetes</taxon>
        <taxon>Agaricomycetidae</taxon>
        <taxon>Agaricales</taxon>
        <taxon>Agaricineae</taxon>
        <taxon>Crepidotaceae</taxon>
        <taxon>Crepidotus</taxon>
    </lineage>
</organism>
<dbReference type="AlphaFoldDB" id="A0A9P6EGC6"/>
<keyword evidence="3" id="KW-1185">Reference proteome</keyword>
<feature type="transmembrane region" description="Helical" evidence="1">
    <location>
        <begin position="155"/>
        <end position="178"/>
    </location>
</feature>
<feature type="transmembrane region" description="Helical" evidence="1">
    <location>
        <begin position="221"/>
        <end position="243"/>
    </location>
</feature>
<keyword evidence="1" id="KW-0812">Transmembrane</keyword>
<keyword evidence="1" id="KW-1133">Transmembrane helix</keyword>
<dbReference type="OrthoDB" id="3038990at2759"/>
<protein>
    <submittedName>
        <fullName evidence="2">Uncharacterized protein</fullName>
    </submittedName>
</protein>
<evidence type="ECO:0000256" key="1">
    <source>
        <dbReference type="SAM" id="Phobius"/>
    </source>
</evidence>
<name>A0A9P6EGC6_9AGAR</name>
<accession>A0A9P6EGC6</accession>
<dbReference type="Proteomes" id="UP000807306">
    <property type="component" value="Unassembled WGS sequence"/>
</dbReference>
<reference evidence="2" key="1">
    <citation type="submission" date="2020-11" db="EMBL/GenBank/DDBJ databases">
        <authorList>
            <consortium name="DOE Joint Genome Institute"/>
            <person name="Ahrendt S."/>
            <person name="Riley R."/>
            <person name="Andreopoulos W."/>
            <person name="Labutti K."/>
            <person name="Pangilinan J."/>
            <person name="Ruiz-Duenas F.J."/>
            <person name="Barrasa J.M."/>
            <person name="Sanchez-Garcia M."/>
            <person name="Camarero S."/>
            <person name="Miyauchi S."/>
            <person name="Serrano A."/>
            <person name="Linde D."/>
            <person name="Babiker R."/>
            <person name="Drula E."/>
            <person name="Ayuso-Fernandez I."/>
            <person name="Pacheco R."/>
            <person name="Padilla G."/>
            <person name="Ferreira P."/>
            <person name="Barriuso J."/>
            <person name="Kellner H."/>
            <person name="Castanera R."/>
            <person name="Alfaro M."/>
            <person name="Ramirez L."/>
            <person name="Pisabarro A.G."/>
            <person name="Kuo A."/>
            <person name="Tritt A."/>
            <person name="Lipzen A."/>
            <person name="He G."/>
            <person name="Yan M."/>
            <person name="Ng V."/>
            <person name="Cullen D."/>
            <person name="Martin F."/>
            <person name="Rosso M.-N."/>
            <person name="Henrissat B."/>
            <person name="Hibbett D."/>
            <person name="Martinez A.T."/>
            <person name="Grigoriev I.V."/>
        </authorList>
    </citation>
    <scope>NUCLEOTIDE SEQUENCE</scope>
    <source>
        <strain evidence="2">CBS 506.95</strain>
    </source>
</reference>
<feature type="transmembrane region" description="Helical" evidence="1">
    <location>
        <begin position="117"/>
        <end position="135"/>
    </location>
</feature>
<dbReference type="EMBL" id="MU157853">
    <property type="protein sequence ID" value="KAF9528387.1"/>
    <property type="molecule type" value="Genomic_DNA"/>
</dbReference>
<keyword evidence="1" id="KW-0472">Membrane</keyword>
<proteinExistence type="predicted"/>
<evidence type="ECO:0000313" key="3">
    <source>
        <dbReference type="Proteomes" id="UP000807306"/>
    </source>
</evidence>
<evidence type="ECO:0000313" key="2">
    <source>
        <dbReference type="EMBL" id="KAF9528387.1"/>
    </source>
</evidence>
<comment type="caution">
    <text evidence="2">The sequence shown here is derived from an EMBL/GenBank/DDBJ whole genome shotgun (WGS) entry which is preliminary data.</text>
</comment>